<feature type="transmembrane region" description="Helical" evidence="5">
    <location>
        <begin position="58"/>
        <end position="77"/>
    </location>
</feature>
<name>A0A9W8QI08_AKAMU</name>
<dbReference type="Pfam" id="PF04116">
    <property type="entry name" value="FA_hydroxylase"/>
    <property type="match status" value="1"/>
</dbReference>
<comment type="caution">
    <text evidence="7">The sequence shown here is derived from an EMBL/GenBank/DDBJ whole genome shotgun (WGS) entry which is preliminary data.</text>
</comment>
<dbReference type="GO" id="GO:0008610">
    <property type="term" value="P:lipid biosynthetic process"/>
    <property type="evidence" value="ECO:0007669"/>
    <property type="project" value="InterPro"/>
</dbReference>
<evidence type="ECO:0000256" key="3">
    <source>
        <dbReference type="ARBA" id="ARBA00022989"/>
    </source>
</evidence>
<dbReference type="InterPro" id="IPR006694">
    <property type="entry name" value="Fatty_acid_hydroxylase"/>
</dbReference>
<keyword evidence="8" id="KW-1185">Reference proteome</keyword>
<evidence type="ECO:0000256" key="1">
    <source>
        <dbReference type="ARBA" id="ARBA00004370"/>
    </source>
</evidence>
<dbReference type="RefSeq" id="XP_056056230.1">
    <property type="nucleotide sequence ID" value="XM_056199378.1"/>
</dbReference>
<comment type="subcellular location">
    <subcellularLocation>
        <location evidence="1">Membrane</location>
    </subcellularLocation>
</comment>
<dbReference type="GeneID" id="80888478"/>
<dbReference type="InterPro" id="IPR050307">
    <property type="entry name" value="Sterol_Desaturase_Related"/>
</dbReference>
<evidence type="ECO:0000259" key="6">
    <source>
        <dbReference type="Pfam" id="PF04116"/>
    </source>
</evidence>
<evidence type="ECO:0000256" key="4">
    <source>
        <dbReference type="ARBA" id="ARBA00023136"/>
    </source>
</evidence>
<reference evidence="7" key="1">
    <citation type="journal article" date="2023" name="Access Microbiol">
        <title>De-novo genome assembly for Akanthomyces muscarius, a biocontrol agent of insect agricultural pests.</title>
        <authorList>
            <person name="Erdos Z."/>
            <person name="Studholme D.J."/>
            <person name="Raymond B."/>
            <person name="Sharma M."/>
        </authorList>
    </citation>
    <scope>NUCLEOTIDE SEQUENCE</scope>
    <source>
        <strain evidence="7">Ve6</strain>
    </source>
</reference>
<evidence type="ECO:0000313" key="8">
    <source>
        <dbReference type="Proteomes" id="UP001144673"/>
    </source>
</evidence>
<sequence>MGRATKQNNHSTVSDWVNRDPKTWNAFQRLHNSVFSPNRAPGLPVPQKMPVISMLSQHMFIISFIMVPLSLHQTYVFMTGHSLAKLPTFLLYTSGYILSTIQLARVLGHLAHRVGYLDNNVARDGLANTAAGKLISELAMTTGFRLAMAVILAYNVDSSPWEALGGFQACISLLVKLSLYGPVLDLFFYIYHRACHEIPALWMYHRTHHLNKHPTTVHAAFADEEQEMIEMVLVPALTYTTFWFAGYPLGFYEWWVCLQYITYPELVGHSGLRVYATPPTPTSWFFQLLGVELVLEDHDLHHRKGWKKAVNYGKQTRIWDRLFGTCGERIETVQGNVDLENKIYLPIFVQNTE</sequence>
<accession>A0A9W8QI08</accession>
<keyword evidence="2 5" id="KW-0812">Transmembrane</keyword>
<protein>
    <recommendedName>
        <fullName evidence="6">Fatty acid hydroxylase domain-containing protein</fullName>
    </recommendedName>
</protein>
<evidence type="ECO:0000256" key="5">
    <source>
        <dbReference type="SAM" id="Phobius"/>
    </source>
</evidence>
<keyword evidence="4 5" id="KW-0472">Membrane</keyword>
<dbReference type="KEGG" id="amus:LMH87_001319"/>
<organism evidence="7 8">
    <name type="scientific">Akanthomyces muscarius</name>
    <name type="common">Entomopathogenic fungus</name>
    <name type="synonym">Lecanicillium muscarium</name>
    <dbReference type="NCBI Taxonomy" id="2231603"/>
    <lineage>
        <taxon>Eukaryota</taxon>
        <taxon>Fungi</taxon>
        <taxon>Dikarya</taxon>
        <taxon>Ascomycota</taxon>
        <taxon>Pezizomycotina</taxon>
        <taxon>Sordariomycetes</taxon>
        <taxon>Hypocreomycetidae</taxon>
        <taxon>Hypocreales</taxon>
        <taxon>Cordycipitaceae</taxon>
        <taxon>Akanthomyces</taxon>
    </lineage>
</organism>
<dbReference type="PANTHER" id="PTHR11863">
    <property type="entry name" value="STEROL DESATURASE"/>
    <property type="match status" value="1"/>
</dbReference>
<gene>
    <name evidence="7" type="ORF">LMH87_001319</name>
</gene>
<dbReference type="EMBL" id="JAJHUN010000007">
    <property type="protein sequence ID" value="KAJ4156106.1"/>
    <property type="molecule type" value="Genomic_DNA"/>
</dbReference>
<proteinExistence type="predicted"/>
<dbReference type="GO" id="GO:0016020">
    <property type="term" value="C:membrane"/>
    <property type="evidence" value="ECO:0007669"/>
    <property type="project" value="UniProtKB-SubCell"/>
</dbReference>
<dbReference type="GO" id="GO:0005506">
    <property type="term" value="F:iron ion binding"/>
    <property type="evidence" value="ECO:0007669"/>
    <property type="project" value="InterPro"/>
</dbReference>
<evidence type="ECO:0000256" key="2">
    <source>
        <dbReference type="ARBA" id="ARBA00022692"/>
    </source>
</evidence>
<dbReference type="Proteomes" id="UP001144673">
    <property type="component" value="Chromosome 6"/>
</dbReference>
<dbReference type="AlphaFoldDB" id="A0A9W8QI08"/>
<keyword evidence="3 5" id="KW-1133">Transmembrane helix</keyword>
<evidence type="ECO:0000313" key="7">
    <source>
        <dbReference type="EMBL" id="KAJ4156106.1"/>
    </source>
</evidence>
<feature type="domain" description="Fatty acid hydroxylase" evidence="6">
    <location>
        <begin position="183"/>
        <end position="325"/>
    </location>
</feature>
<dbReference type="GO" id="GO:0016491">
    <property type="term" value="F:oxidoreductase activity"/>
    <property type="evidence" value="ECO:0007669"/>
    <property type="project" value="InterPro"/>
</dbReference>